<evidence type="ECO:0000256" key="1">
    <source>
        <dbReference type="SAM" id="MobiDB-lite"/>
    </source>
</evidence>
<organism evidence="2">
    <name type="scientific">uncultured Rubrobacteraceae bacterium</name>
    <dbReference type="NCBI Taxonomy" id="349277"/>
    <lineage>
        <taxon>Bacteria</taxon>
        <taxon>Bacillati</taxon>
        <taxon>Actinomycetota</taxon>
        <taxon>Rubrobacteria</taxon>
        <taxon>Rubrobacterales</taxon>
        <taxon>Rubrobacteraceae</taxon>
        <taxon>environmental samples</taxon>
    </lineage>
</organism>
<feature type="non-terminal residue" evidence="2">
    <location>
        <position position="185"/>
    </location>
</feature>
<proteinExistence type="predicted"/>
<evidence type="ECO:0000313" key="2">
    <source>
        <dbReference type="EMBL" id="CAA9459931.1"/>
    </source>
</evidence>
<feature type="non-terminal residue" evidence="2">
    <location>
        <position position="1"/>
    </location>
</feature>
<accession>A0A6J4QZV8</accession>
<protein>
    <submittedName>
        <fullName evidence="2">Uncharacterized protein</fullName>
    </submittedName>
</protein>
<reference evidence="2" key="1">
    <citation type="submission" date="2020-02" db="EMBL/GenBank/DDBJ databases">
        <authorList>
            <person name="Meier V. D."/>
        </authorList>
    </citation>
    <scope>NUCLEOTIDE SEQUENCE</scope>
    <source>
        <strain evidence="2">AVDCRST_MAG25</strain>
    </source>
</reference>
<feature type="compositionally biased region" description="Polar residues" evidence="1">
    <location>
        <begin position="123"/>
        <end position="132"/>
    </location>
</feature>
<feature type="region of interest" description="Disordered" evidence="1">
    <location>
        <begin position="1"/>
        <end position="185"/>
    </location>
</feature>
<sequence length="185" mass="19946">WPRAGNRHTSPVRIRGPLPRRGPNIGPRSRTRPRLRPFLRPVPMSRIPPETRSPASYWSRSPRRAPRAPRASRTPFAAASPPSPSTMPTSPGPPRAPCWRSCSPWSQRRSWPSAPGPRGLSTRRATPSSGPASGTPRRGNGSPGRKARRVSCSPISRPRWGTPRRSAASGGPSSPSVTSPQTGAL</sequence>
<gene>
    <name evidence="2" type="ORF">AVDCRST_MAG25-700</name>
</gene>
<dbReference type="EMBL" id="CADCVI010000046">
    <property type="protein sequence ID" value="CAA9459931.1"/>
    <property type="molecule type" value="Genomic_DNA"/>
</dbReference>
<feature type="compositionally biased region" description="Low complexity" evidence="1">
    <location>
        <begin position="68"/>
        <end position="80"/>
    </location>
</feature>
<feature type="compositionally biased region" description="Low complexity" evidence="1">
    <location>
        <begin position="163"/>
        <end position="176"/>
    </location>
</feature>
<feature type="compositionally biased region" description="Pro residues" evidence="1">
    <location>
        <begin position="81"/>
        <end position="96"/>
    </location>
</feature>
<dbReference type="AlphaFoldDB" id="A0A6J4QZV8"/>
<name>A0A6J4QZV8_9ACTN</name>